<dbReference type="PROSITE" id="PS50022">
    <property type="entry name" value="FA58C_3"/>
    <property type="match status" value="1"/>
</dbReference>
<accession>A0ABR2HXP8</accession>
<sequence length="432" mass="50321">MSHIQLEYSSILQVPLQNYYNDFTFIVNGQAFQTSSLIADLLSPTISQIHTNDPTFDTFTINIDEQGDFSHILQLVNFKSNELREDEIPFVTHILEILNNDTIKIRESELVELTKDNILTEIKKHEVHAKYFQERYLEEIEFISSNFAELVSTKESELQELSISSIEKVLTNDHLSIETEDSLLRFVNKLYERDRNYSILYDHVYFINVTSSCMKEFTHIFDKEDMTSGTWKSLIERLESESQGVKEVKRRSSNYKKEAERGQLFEPSENEPFSGMINYIRENGNIDNDLHVTASSIGNSGERCQPRTVLLKENAGYHFHTNNEPGSWLTIDFKDHRIIPTAYTIRSGPGSQNWHHPKSWVIQVSNDNNTWQTIDTVNDSPYLNGRRLFHTYKIGEEQSSEFRYFKILQTGKDFNNCDNLLFETIEIYGTLI</sequence>
<evidence type="ECO:0000313" key="3">
    <source>
        <dbReference type="Proteomes" id="UP001470230"/>
    </source>
</evidence>
<dbReference type="Proteomes" id="UP001470230">
    <property type="component" value="Unassembled WGS sequence"/>
</dbReference>
<dbReference type="InterPro" id="IPR000421">
    <property type="entry name" value="FA58C"/>
</dbReference>
<name>A0ABR2HXP8_9EUKA</name>
<comment type="caution">
    <text evidence="2">The sequence shown here is derived from an EMBL/GenBank/DDBJ whole genome shotgun (WGS) entry which is preliminary data.</text>
</comment>
<dbReference type="EMBL" id="JAPFFF010000021">
    <property type="protein sequence ID" value="KAK8854375.1"/>
    <property type="molecule type" value="Genomic_DNA"/>
</dbReference>
<dbReference type="InterPro" id="IPR008979">
    <property type="entry name" value="Galactose-bd-like_sf"/>
</dbReference>
<gene>
    <name evidence="2" type="ORF">M9Y10_016937</name>
</gene>
<feature type="domain" description="F5/8 type C" evidence="1">
    <location>
        <begin position="274"/>
        <end position="430"/>
    </location>
</feature>
<evidence type="ECO:0000259" key="1">
    <source>
        <dbReference type="PROSITE" id="PS50022"/>
    </source>
</evidence>
<dbReference type="Pfam" id="PF00754">
    <property type="entry name" value="F5_F8_type_C"/>
    <property type="match status" value="1"/>
</dbReference>
<organism evidence="2 3">
    <name type="scientific">Tritrichomonas musculus</name>
    <dbReference type="NCBI Taxonomy" id="1915356"/>
    <lineage>
        <taxon>Eukaryota</taxon>
        <taxon>Metamonada</taxon>
        <taxon>Parabasalia</taxon>
        <taxon>Tritrichomonadida</taxon>
        <taxon>Tritrichomonadidae</taxon>
        <taxon>Tritrichomonas</taxon>
    </lineage>
</organism>
<keyword evidence="3" id="KW-1185">Reference proteome</keyword>
<evidence type="ECO:0000313" key="2">
    <source>
        <dbReference type="EMBL" id="KAK8854375.1"/>
    </source>
</evidence>
<dbReference type="SUPFAM" id="SSF49785">
    <property type="entry name" value="Galactose-binding domain-like"/>
    <property type="match status" value="1"/>
</dbReference>
<dbReference type="Gene3D" id="2.60.120.260">
    <property type="entry name" value="Galactose-binding domain-like"/>
    <property type="match status" value="1"/>
</dbReference>
<reference evidence="2 3" key="1">
    <citation type="submission" date="2024-04" db="EMBL/GenBank/DDBJ databases">
        <title>Tritrichomonas musculus Genome.</title>
        <authorList>
            <person name="Alves-Ferreira E."/>
            <person name="Grigg M."/>
            <person name="Lorenzi H."/>
            <person name="Galac M."/>
        </authorList>
    </citation>
    <scope>NUCLEOTIDE SEQUENCE [LARGE SCALE GENOMIC DNA]</scope>
    <source>
        <strain evidence="2 3">EAF2021</strain>
    </source>
</reference>
<protein>
    <recommendedName>
        <fullName evidence="1">F5/8 type C domain-containing protein</fullName>
    </recommendedName>
</protein>
<proteinExistence type="predicted"/>